<dbReference type="AlphaFoldDB" id="A0A2S0N694"/>
<dbReference type="Proteomes" id="UP000239326">
    <property type="component" value="Plasmid unnamed1"/>
</dbReference>
<evidence type="ECO:0000259" key="3">
    <source>
        <dbReference type="Pfam" id="PF13203"/>
    </source>
</evidence>
<proteinExistence type="predicted"/>
<evidence type="ECO:0000313" key="4">
    <source>
        <dbReference type="EMBL" id="AVO43483.1"/>
    </source>
</evidence>
<evidence type="ECO:0000313" key="5">
    <source>
        <dbReference type="Proteomes" id="UP000239326"/>
    </source>
</evidence>
<name>A0A2S0N694_9BURK</name>
<organism evidence="4 5">
    <name type="scientific">Simplicispira suum</name>
    <dbReference type="NCBI Taxonomy" id="2109915"/>
    <lineage>
        <taxon>Bacteria</taxon>
        <taxon>Pseudomonadati</taxon>
        <taxon>Pseudomonadota</taxon>
        <taxon>Betaproteobacteria</taxon>
        <taxon>Burkholderiales</taxon>
        <taxon>Comamonadaceae</taxon>
        <taxon>Simplicispira</taxon>
    </lineage>
</organism>
<dbReference type="RefSeq" id="WP_106448431.1">
    <property type="nucleotide sequence ID" value="NZ_CP027670.1"/>
</dbReference>
<dbReference type="EMBL" id="CP027670">
    <property type="protein sequence ID" value="AVO43483.1"/>
    <property type="molecule type" value="Genomic_DNA"/>
</dbReference>
<feature type="region of interest" description="Disordered" evidence="1">
    <location>
        <begin position="130"/>
        <end position="181"/>
    </location>
</feature>
<dbReference type="InterPro" id="IPR018698">
    <property type="entry name" value="VWA-like_dom"/>
</dbReference>
<dbReference type="OrthoDB" id="9761650at2"/>
<evidence type="ECO:0008006" key="6">
    <source>
        <dbReference type="Google" id="ProtNLM"/>
    </source>
</evidence>
<dbReference type="Pfam" id="PF09967">
    <property type="entry name" value="DUF2201"/>
    <property type="match status" value="1"/>
</dbReference>
<dbReference type="Pfam" id="PF13203">
    <property type="entry name" value="DUF2201_N"/>
    <property type="match status" value="1"/>
</dbReference>
<dbReference type="InterPro" id="IPR025154">
    <property type="entry name" value="Put_metallopeptidase_dom"/>
</dbReference>
<feature type="domain" description="VWA-like" evidence="2">
    <location>
        <begin position="265"/>
        <end position="386"/>
    </location>
</feature>
<feature type="compositionally biased region" description="Low complexity" evidence="1">
    <location>
        <begin position="134"/>
        <end position="161"/>
    </location>
</feature>
<keyword evidence="5" id="KW-1185">Reference proteome</keyword>
<feature type="domain" description="Putative metallopeptidase" evidence="3">
    <location>
        <begin position="5"/>
        <end position="257"/>
    </location>
</feature>
<accession>A0A2S0N694</accession>
<sequence length="390" mass="43112">MMQAVSAARRALVLDQPFFGVLSLKLELVEDKSNTKTLKTDGKRLWFNPEYVATLSKHELKGVIAHEVLHCGNGHTWRREHRDPKGWNEAADLAINPIVLDAGMVLPKGALDGTPYKGKSPEEIYAIRQKERQSQPQEQQQNSNSQGNGQGNPGSNSSGGQDDAQDNGCGEVVDSDESDTHELKADWSASVLQAAKQAQAMGNLPAGMARLLNEIKNPPQDWRAILRRFIQENATDDYSWKTPNARYLSLGLYMPSLRSESMPPMVVAVDTSGSVSDLMVSQFTNEINAIVDEVQPQAVHVIYCDAKIQGVDVFEKGEPITIVPKGFGGTDFRPVFKWIEEQDLTPSCLVYLTDMAGRFPAVEPDYPVLWGDTNGDYPAPWGETVRVRCQ</sequence>
<keyword evidence="4" id="KW-0614">Plasmid</keyword>
<evidence type="ECO:0000256" key="1">
    <source>
        <dbReference type="SAM" id="MobiDB-lite"/>
    </source>
</evidence>
<geneLocation type="plasmid" evidence="4 5">
    <name>unnamed1</name>
</geneLocation>
<dbReference type="PANTHER" id="PTHR38730">
    <property type="entry name" value="SLL7028 PROTEIN"/>
    <property type="match status" value="1"/>
</dbReference>
<evidence type="ECO:0000259" key="2">
    <source>
        <dbReference type="Pfam" id="PF09967"/>
    </source>
</evidence>
<dbReference type="PANTHER" id="PTHR38730:SF1">
    <property type="entry name" value="SLL7028 PROTEIN"/>
    <property type="match status" value="1"/>
</dbReference>
<gene>
    <name evidence="4" type="ORF">C6571_18845</name>
</gene>
<reference evidence="4 5" key="1">
    <citation type="submission" date="2018-03" db="EMBL/GenBank/DDBJ databases">
        <title>Genome sequencing of Simplicispira sp.</title>
        <authorList>
            <person name="Kim S.-J."/>
            <person name="Heo J."/>
            <person name="Kwon S.-W."/>
        </authorList>
    </citation>
    <scope>NUCLEOTIDE SEQUENCE [LARGE SCALE GENOMIC DNA]</scope>
    <source>
        <strain evidence="4 5">SC1-8</strain>
        <plasmid evidence="4 5">unnamed1</plasmid>
    </source>
</reference>
<dbReference type="KEGG" id="simp:C6571_18845"/>
<protein>
    <recommendedName>
        <fullName evidence="6">Metallopeptidase domain-containing protein</fullName>
    </recommendedName>
</protein>